<dbReference type="InterPro" id="IPR039498">
    <property type="entry name" value="NTP_transf_5"/>
</dbReference>
<evidence type="ECO:0000313" key="2">
    <source>
        <dbReference type="Proteomes" id="UP000625033"/>
    </source>
</evidence>
<proteinExistence type="predicted"/>
<dbReference type="Gene3D" id="3.30.460.40">
    <property type="match status" value="1"/>
</dbReference>
<dbReference type="RefSeq" id="WP_196836614.1">
    <property type="nucleotide sequence ID" value="NZ_JADOTZ010000001.1"/>
</dbReference>
<gene>
    <name evidence="1" type="ORF">IW252_002195</name>
</gene>
<dbReference type="AlphaFoldDB" id="A0A931GFJ0"/>
<organism evidence="1 2">
    <name type="scientific">Zhihengliuella flava</name>
    <dbReference type="NCBI Taxonomy" id="1285193"/>
    <lineage>
        <taxon>Bacteria</taxon>
        <taxon>Bacillati</taxon>
        <taxon>Actinomycetota</taxon>
        <taxon>Actinomycetes</taxon>
        <taxon>Micrococcales</taxon>
        <taxon>Micrococcaceae</taxon>
        <taxon>Zhihengliuella</taxon>
    </lineage>
</organism>
<keyword evidence="2" id="KW-1185">Reference proteome</keyword>
<name>A0A931GFJ0_9MICC</name>
<comment type="caution">
    <text evidence="1">The sequence shown here is derived from an EMBL/GenBank/DDBJ whole genome shotgun (WGS) entry which is preliminary data.</text>
</comment>
<dbReference type="EMBL" id="JADOTZ010000001">
    <property type="protein sequence ID" value="MBG6085428.1"/>
    <property type="molecule type" value="Genomic_DNA"/>
</dbReference>
<evidence type="ECO:0000313" key="1">
    <source>
        <dbReference type="EMBL" id="MBG6085428.1"/>
    </source>
</evidence>
<accession>A0A931GFJ0</accession>
<protein>
    <recommendedName>
        <fullName evidence="3">Nucleotidyltransferase family protein</fullName>
    </recommendedName>
</protein>
<evidence type="ECO:0008006" key="3">
    <source>
        <dbReference type="Google" id="ProtNLM"/>
    </source>
</evidence>
<dbReference type="Proteomes" id="UP000625033">
    <property type="component" value="Unassembled WGS sequence"/>
</dbReference>
<reference evidence="1" key="1">
    <citation type="submission" date="2020-11" db="EMBL/GenBank/DDBJ databases">
        <title>Sequencing the genomes of 1000 actinobacteria strains.</title>
        <authorList>
            <person name="Klenk H.-P."/>
        </authorList>
    </citation>
    <scope>NUCLEOTIDE SEQUENCE</scope>
    <source>
        <strain evidence="1">DSM 26152</strain>
    </source>
</reference>
<dbReference type="Pfam" id="PF14907">
    <property type="entry name" value="NTP_transf_5"/>
    <property type="match status" value="1"/>
</dbReference>
<sequence>MDLRMDEAVPLAAALVSRVAEDHAVRALILKGPPATELGIRSQRPSSDVDLLVERDSLPVMVEALSQRGWRRRPTTHDGEHPLHSVTMYHPQWPSDIDVHYAYPGLESQDSSVFEALWERRRSTTLGARAVWALDPTATYLIQALHALREHNKPINISERRFLISEAPRPDWEDLRDLAQRTGSLGPLRAFAREAYPNADRGTFPAPSLEWLRRTEVTEPGVFRLLHLHSLPWARRPKYVLQGLFPSREQLAATDLRLLDAPARTLALARLRRIARFAMRLPSAGRQWMEQRRQR</sequence>